<protein>
    <recommendedName>
        <fullName evidence="4">Protein kinase domain-containing protein</fullName>
    </recommendedName>
</protein>
<dbReference type="PROSITE" id="PS50011">
    <property type="entry name" value="PROTEIN_KINASE_DOM"/>
    <property type="match status" value="1"/>
</dbReference>
<evidence type="ECO:0000256" key="3">
    <source>
        <dbReference type="SAM" id="MobiDB-lite"/>
    </source>
</evidence>
<dbReference type="AlphaFoldDB" id="A0A7N2LIR6"/>
<dbReference type="Proteomes" id="UP000594261">
    <property type="component" value="Chromosome 4"/>
</dbReference>
<dbReference type="InterPro" id="IPR017441">
    <property type="entry name" value="Protein_kinase_ATP_BS"/>
</dbReference>
<dbReference type="PROSITE" id="PS00107">
    <property type="entry name" value="PROTEIN_KINASE_ATP"/>
    <property type="match status" value="1"/>
</dbReference>
<sequence>MDRVLQAVVWVFRCRKPKKTPQAQKPVSTTKTGLSSITVVDQIASFDPNLEFSMTELRVATKDFSPEFIIGGGSFGTVYKAQLSNGVTVAFKRLNPDAFKGFREFWTEMVTLGMLHHPNIVKILGYCMTSSDRLLICEYFQNGSLDQCLHLEQKQDVAALSWGTRIQIIKGVANGLSFLHSLDKPIAHQNIKSRNVFLDSDFQAHITDFGLARGVDNSTSYASTQSADTMGYCYMPPEYKEGLTSATLEADVYSFGILMFEIATGKRPNLPTLLDGKEVGIVEWARKMLAQKQHMEMVDTSSLREDGLIEAHVKQYFEIAANCTGETRRERPTMAMQARPHNAAATPAGGHTGYTATTGVRGTTTRAHHMSAMPGQGTGQGQLGQVTHERVVESHPIGPRRTTTHNTRVERNNPPGSYGSGYGTAPGGNYS</sequence>
<dbReference type="EnsemblPlants" id="QL04p072688:mrna">
    <property type="protein sequence ID" value="QL04p072688:mrna"/>
    <property type="gene ID" value="QL04p072688"/>
</dbReference>
<dbReference type="InterPro" id="IPR001245">
    <property type="entry name" value="Ser-Thr/Tyr_kinase_cat_dom"/>
</dbReference>
<keyword evidence="2" id="KW-0067">ATP-binding</keyword>
<evidence type="ECO:0000259" key="4">
    <source>
        <dbReference type="PROSITE" id="PS50011"/>
    </source>
</evidence>
<dbReference type="FunCoup" id="A0A7N2LIR6">
    <property type="interactions" value="22"/>
</dbReference>
<feature type="region of interest" description="Disordered" evidence="3">
    <location>
        <begin position="395"/>
        <end position="431"/>
    </location>
</feature>
<dbReference type="GO" id="GO:0005524">
    <property type="term" value="F:ATP binding"/>
    <property type="evidence" value="ECO:0007669"/>
    <property type="project" value="UniProtKB-UniRule"/>
</dbReference>
<feature type="compositionally biased region" description="Gly residues" evidence="3">
    <location>
        <begin position="418"/>
        <end position="431"/>
    </location>
</feature>
<reference evidence="5 6" key="1">
    <citation type="journal article" date="2016" name="G3 (Bethesda)">
        <title>First Draft Assembly and Annotation of the Genome of a California Endemic Oak Quercus lobata Nee (Fagaceae).</title>
        <authorList>
            <person name="Sork V.L."/>
            <person name="Fitz-Gibbon S.T."/>
            <person name="Puiu D."/>
            <person name="Crepeau M."/>
            <person name="Gugger P.F."/>
            <person name="Sherman R."/>
            <person name="Stevens K."/>
            <person name="Langley C.H."/>
            <person name="Pellegrini M."/>
            <person name="Salzberg S.L."/>
        </authorList>
    </citation>
    <scope>NUCLEOTIDE SEQUENCE [LARGE SCALE GENOMIC DNA]</scope>
    <source>
        <strain evidence="5 6">cv. SW786</strain>
    </source>
</reference>
<proteinExistence type="predicted"/>
<evidence type="ECO:0000256" key="1">
    <source>
        <dbReference type="ARBA" id="ARBA00004479"/>
    </source>
</evidence>
<dbReference type="Gene3D" id="1.10.510.10">
    <property type="entry name" value="Transferase(Phosphotransferase) domain 1"/>
    <property type="match status" value="1"/>
</dbReference>
<dbReference type="InParanoid" id="A0A7N2LIR6"/>
<feature type="binding site" evidence="2">
    <location>
        <position position="92"/>
    </location>
    <ligand>
        <name>ATP</name>
        <dbReference type="ChEBI" id="CHEBI:30616"/>
    </ligand>
</feature>
<dbReference type="GO" id="GO:0004672">
    <property type="term" value="F:protein kinase activity"/>
    <property type="evidence" value="ECO:0007669"/>
    <property type="project" value="InterPro"/>
</dbReference>
<evidence type="ECO:0000256" key="2">
    <source>
        <dbReference type="PROSITE-ProRule" id="PRU10141"/>
    </source>
</evidence>
<organism evidence="5 6">
    <name type="scientific">Quercus lobata</name>
    <name type="common">Valley oak</name>
    <dbReference type="NCBI Taxonomy" id="97700"/>
    <lineage>
        <taxon>Eukaryota</taxon>
        <taxon>Viridiplantae</taxon>
        <taxon>Streptophyta</taxon>
        <taxon>Embryophyta</taxon>
        <taxon>Tracheophyta</taxon>
        <taxon>Spermatophyta</taxon>
        <taxon>Magnoliopsida</taxon>
        <taxon>eudicotyledons</taxon>
        <taxon>Gunneridae</taxon>
        <taxon>Pentapetalae</taxon>
        <taxon>rosids</taxon>
        <taxon>fabids</taxon>
        <taxon>Fagales</taxon>
        <taxon>Fagaceae</taxon>
        <taxon>Quercus</taxon>
    </lineage>
</organism>
<evidence type="ECO:0000313" key="5">
    <source>
        <dbReference type="EnsemblPlants" id="QL04p072688:mrna"/>
    </source>
</evidence>
<dbReference type="EMBL" id="LRBV02000004">
    <property type="status" value="NOT_ANNOTATED_CDS"/>
    <property type="molecule type" value="Genomic_DNA"/>
</dbReference>
<dbReference type="Gene3D" id="3.30.200.20">
    <property type="entry name" value="Phosphorylase Kinase, domain 1"/>
    <property type="match status" value="1"/>
</dbReference>
<dbReference type="FunFam" id="3.30.200.20:FF:000745">
    <property type="entry name" value="Phytosulfokine receptor 2"/>
    <property type="match status" value="1"/>
</dbReference>
<dbReference type="GO" id="GO:0016020">
    <property type="term" value="C:membrane"/>
    <property type="evidence" value="ECO:0007669"/>
    <property type="project" value="UniProtKB-SubCell"/>
</dbReference>
<dbReference type="PANTHER" id="PTHR48006:SF47">
    <property type="entry name" value="PHYTOSULFOKINE RECEPTOR 2-LIKE"/>
    <property type="match status" value="1"/>
</dbReference>
<dbReference type="InterPro" id="IPR051824">
    <property type="entry name" value="LRR_Rcpt-Like_S/T_Kinase"/>
</dbReference>
<keyword evidence="2" id="KW-0547">Nucleotide-binding</keyword>
<dbReference type="InterPro" id="IPR011009">
    <property type="entry name" value="Kinase-like_dom_sf"/>
</dbReference>
<dbReference type="Gramene" id="QL04p072688:mrna">
    <property type="protein sequence ID" value="QL04p072688:mrna"/>
    <property type="gene ID" value="QL04p072688"/>
</dbReference>
<dbReference type="PANTHER" id="PTHR48006">
    <property type="entry name" value="LEUCINE-RICH REPEAT-CONTAINING PROTEIN DDB_G0281931-RELATED"/>
    <property type="match status" value="1"/>
</dbReference>
<dbReference type="SUPFAM" id="SSF56112">
    <property type="entry name" value="Protein kinase-like (PK-like)"/>
    <property type="match status" value="1"/>
</dbReference>
<keyword evidence="6" id="KW-1185">Reference proteome</keyword>
<evidence type="ECO:0000313" key="6">
    <source>
        <dbReference type="Proteomes" id="UP000594261"/>
    </source>
</evidence>
<dbReference type="InterPro" id="IPR000719">
    <property type="entry name" value="Prot_kinase_dom"/>
</dbReference>
<dbReference type="Pfam" id="PF07714">
    <property type="entry name" value="PK_Tyr_Ser-Thr"/>
    <property type="match status" value="1"/>
</dbReference>
<name>A0A7N2LIR6_QUELO</name>
<reference evidence="5" key="2">
    <citation type="submission" date="2021-01" db="UniProtKB">
        <authorList>
            <consortium name="EnsemblPlants"/>
        </authorList>
    </citation>
    <scope>IDENTIFICATION</scope>
</reference>
<comment type="subcellular location">
    <subcellularLocation>
        <location evidence="1">Membrane</location>
        <topology evidence="1">Single-pass type I membrane protein</topology>
    </subcellularLocation>
</comment>
<feature type="domain" description="Protein kinase" evidence="4">
    <location>
        <begin position="64"/>
        <end position="344"/>
    </location>
</feature>
<accession>A0A7N2LIR6</accession>